<dbReference type="PANTHER" id="PTHR43330:SF27">
    <property type="entry name" value="METHIONINE AMINOPEPTIDASE"/>
    <property type="match status" value="1"/>
</dbReference>
<organism evidence="9 10">
    <name type="scientific">Candidatus Wolfebacteria bacterium CG10_big_fil_rev_8_21_14_0_10_31_9</name>
    <dbReference type="NCBI Taxonomy" id="1975070"/>
    <lineage>
        <taxon>Bacteria</taxon>
        <taxon>Candidatus Wolfeibacteriota</taxon>
    </lineage>
</organism>
<keyword evidence="3 6" id="KW-0645">Protease</keyword>
<dbReference type="PRINTS" id="PR00599">
    <property type="entry name" value="MAPEPTIDASE"/>
</dbReference>
<feature type="binding site" evidence="6">
    <location>
        <position position="111"/>
    </location>
    <ligand>
        <name>a divalent metal cation</name>
        <dbReference type="ChEBI" id="CHEBI:60240"/>
        <label>1</label>
    </ligand>
</feature>
<comment type="similarity">
    <text evidence="6">Belongs to the peptidase M24A family. Methionine aminopeptidase type 1 subfamily.</text>
</comment>
<comment type="catalytic activity">
    <reaction evidence="6 7">
        <text>Release of N-terminal amino acids, preferentially methionine, from peptides and arylamides.</text>
        <dbReference type="EC" id="3.4.11.18"/>
    </reaction>
</comment>
<proteinExistence type="inferred from homology"/>
<dbReference type="GO" id="GO:0070006">
    <property type="term" value="F:metalloaminopeptidase activity"/>
    <property type="evidence" value="ECO:0007669"/>
    <property type="project" value="UniProtKB-UniRule"/>
</dbReference>
<evidence type="ECO:0000256" key="2">
    <source>
        <dbReference type="ARBA" id="ARBA00022438"/>
    </source>
</evidence>
<comment type="subunit">
    <text evidence="6">Monomer.</text>
</comment>
<protein>
    <recommendedName>
        <fullName evidence="6 7">Methionine aminopeptidase</fullName>
        <shortName evidence="6">MAP</shortName>
        <shortName evidence="6">MetAP</shortName>
        <ecNumber evidence="6 7">3.4.11.18</ecNumber>
    </recommendedName>
    <alternativeName>
        <fullName evidence="6">Peptidase M</fullName>
    </alternativeName>
</protein>
<evidence type="ECO:0000256" key="1">
    <source>
        <dbReference type="ARBA" id="ARBA00002521"/>
    </source>
</evidence>
<feature type="binding site" evidence="6">
    <location>
        <position position="100"/>
    </location>
    <ligand>
        <name>a divalent metal cation</name>
        <dbReference type="ChEBI" id="CHEBI:60240"/>
        <label>1</label>
    </ligand>
</feature>
<feature type="binding site" evidence="6">
    <location>
        <position position="83"/>
    </location>
    <ligand>
        <name>substrate</name>
    </ligand>
</feature>
<feature type="binding site" evidence="6">
    <location>
        <position position="111"/>
    </location>
    <ligand>
        <name>a divalent metal cation</name>
        <dbReference type="ChEBI" id="CHEBI:60240"/>
        <label>2</label>
        <note>catalytic</note>
    </ligand>
</feature>
<accession>A0A2H0RCC5</accession>
<feature type="binding site" evidence="6">
    <location>
        <position position="181"/>
    </location>
    <ligand>
        <name>substrate</name>
    </ligand>
</feature>
<dbReference type="EC" id="3.4.11.18" evidence="6 7"/>
<dbReference type="AlphaFoldDB" id="A0A2H0RCC5"/>
<feature type="binding site" evidence="6">
    <location>
        <position position="207"/>
    </location>
    <ligand>
        <name>a divalent metal cation</name>
        <dbReference type="ChEBI" id="CHEBI:60240"/>
        <label>2</label>
        <note>catalytic</note>
    </ligand>
</feature>
<keyword evidence="5 6" id="KW-0378">Hydrolase</keyword>
<dbReference type="EMBL" id="PCXV01000024">
    <property type="protein sequence ID" value="PIR44127.1"/>
    <property type="molecule type" value="Genomic_DNA"/>
</dbReference>
<comment type="caution">
    <text evidence="9">The sequence shown here is derived from an EMBL/GenBank/DDBJ whole genome shotgun (WGS) entry which is preliminary data.</text>
</comment>
<dbReference type="HAMAP" id="MF_01974">
    <property type="entry name" value="MetAP_1"/>
    <property type="match status" value="1"/>
</dbReference>
<gene>
    <name evidence="6 9" type="primary">map</name>
    <name evidence="9" type="ORF">COV23_01480</name>
</gene>
<evidence type="ECO:0000256" key="4">
    <source>
        <dbReference type="ARBA" id="ARBA00022723"/>
    </source>
</evidence>
<dbReference type="GO" id="GO:0046872">
    <property type="term" value="F:metal ion binding"/>
    <property type="evidence" value="ECO:0007669"/>
    <property type="project" value="UniProtKB-UniRule"/>
</dbReference>
<evidence type="ECO:0000256" key="7">
    <source>
        <dbReference type="RuleBase" id="RU003653"/>
    </source>
</evidence>
<name>A0A2H0RCC5_9BACT</name>
<evidence type="ECO:0000256" key="5">
    <source>
        <dbReference type="ARBA" id="ARBA00022801"/>
    </source>
</evidence>
<keyword evidence="2 6" id="KW-0031">Aminopeptidase</keyword>
<comment type="cofactor">
    <cofactor evidence="6">
        <name>Co(2+)</name>
        <dbReference type="ChEBI" id="CHEBI:48828"/>
    </cofactor>
    <cofactor evidence="6">
        <name>Zn(2+)</name>
        <dbReference type="ChEBI" id="CHEBI:29105"/>
    </cofactor>
    <cofactor evidence="6">
        <name>Mn(2+)</name>
        <dbReference type="ChEBI" id="CHEBI:29035"/>
    </cofactor>
    <cofactor evidence="6">
        <name>Fe(2+)</name>
        <dbReference type="ChEBI" id="CHEBI:29033"/>
    </cofactor>
    <text evidence="6">Binds 2 divalent metal cations per subunit. Has a high-affinity and a low affinity metal-binding site. The true nature of the physiological cofactor is under debate. The enzyme is active with cobalt, zinc, manganese or divalent iron ions. Most likely, methionine aminopeptidases function as mononuclear Fe(2+)-metalloproteases under physiological conditions, and the catalytically relevant metal-binding site has been assigned to the histidine-containing high-affinity site.</text>
</comment>
<dbReference type="InterPro" id="IPR000994">
    <property type="entry name" value="Pept_M24"/>
</dbReference>
<dbReference type="GO" id="GO:0005829">
    <property type="term" value="C:cytosol"/>
    <property type="evidence" value="ECO:0007669"/>
    <property type="project" value="TreeGrafter"/>
</dbReference>
<feature type="binding site" evidence="6">
    <location>
        <position position="237"/>
    </location>
    <ligand>
        <name>a divalent metal cation</name>
        <dbReference type="ChEBI" id="CHEBI:60240"/>
        <label>1</label>
    </ligand>
</feature>
<evidence type="ECO:0000313" key="10">
    <source>
        <dbReference type="Proteomes" id="UP000231602"/>
    </source>
</evidence>
<dbReference type="InterPro" id="IPR002467">
    <property type="entry name" value="Pept_M24A_MAP1"/>
</dbReference>
<feature type="domain" description="Peptidase M24" evidence="8">
    <location>
        <begin position="12"/>
        <end position="244"/>
    </location>
</feature>
<keyword evidence="4 6" id="KW-0479">Metal-binding</keyword>
<evidence type="ECO:0000256" key="6">
    <source>
        <dbReference type="HAMAP-Rule" id="MF_01974"/>
    </source>
</evidence>
<sequence length="252" mass="27216">MINIYTQEQIERLHQSGKILSEVLKALKKEIKIGISLNYLDSIALKLIKSAGAKPAFLGYRPEGANYGYPASICASLNQVVVHGVPSGYKLKSDDLLKIDCGVNYKGYYSDSAFSIIVGSGNNDAKNLVKATQKALEEAIKSAKPGNHIGDIGFTIEKTGKKFGVNVIQGLTGHGVGKDLHEEPTVYNYGNKGQGIELKPGMVFAIEPMFSIGSGEIKQLPDESWATIDNSLTAQFEHTIAITEKGVKILTE</sequence>
<dbReference type="PANTHER" id="PTHR43330">
    <property type="entry name" value="METHIONINE AMINOPEPTIDASE"/>
    <property type="match status" value="1"/>
</dbReference>
<feature type="binding site" evidence="6">
    <location>
        <position position="174"/>
    </location>
    <ligand>
        <name>a divalent metal cation</name>
        <dbReference type="ChEBI" id="CHEBI:60240"/>
        <label>2</label>
        <note>catalytic</note>
    </ligand>
</feature>
<dbReference type="InterPro" id="IPR036005">
    <property type="entry name" value="Creatinase/aminopeptidase-like"/>
</dbReference>
<dbReference type="GO" id="GO:0004239">
    <property type="term" value="F:initiator methionyl aminopeptidase activity"/>
    <property type="evidence" value="ECO:0007669"/>
    <property type="project" value="UniProtKB-UniRule"/>
</dbReference>
<dbReference type="CDD" id="cd01086">
    <property type="entry name" value="MetAP1"/>
    <property type="match status" value="1"/>
</dbReference>
<dbReference type="GO" id="GO:0006508">
    <property type="term" value="P:proteolysis"/>
    <property type="evidence" value="ECO:0007669"/>
    <property type="project" value="UniProtKB-KW"/>
</dbReference>
<dbReference type="Pfam" id="PF00557">
    <property type="entry name" value="Peptidase_M24"/>
    <property type="match status" value="1"/>
</dbReference>
<dbReference type="InterPro" id="IPR001714">
    <property type="entry name" value="Pept_M24_MAP"/>
</dbReference>
<dbReference type="NCBIfam" id="TIGR00500">
    <property type="entry name" value="met_pdase_I"/>
    <property type="match status" value="1"/>
</dbReference>
<evidence type="ECO:0000256" key="3">
    <source>
        <dbReference type="ARBA" id="ARBA00022670"/>
    </source>
</evidence>
<dbReference type="Proteomes" id="UP000231602">
    <property type="component" value="Unassembled WGS sequence"/>
</dbReference>
<dbReference type="Gene3D" id="3.90.230.10">
    <property type="entry name" value="Creatinase/methionine aminopeptidase superfamily"/>
    <property type="match status" value="1"/>
</dbReference>
<reference evidence="9 10" key="1">
    <citation type="submission" date="2017-09" db="EMBL/GenBank/DDBJ databases">
        <title>Depth-based differentiation of microbial function through sediment-hosted aquifers and enrichment of novel symbionts in the deep terrestrial subsurface.</title>
        <authorList>
            <person name="Probst A.J."/>
            <person name="Ladd B."/>
            <person name="Jarett J.K."/>
            <person name="Geller-Mcgrath D.E."/>
            <person name="Sieber C.M."/>
            <person name="Emerson J.B."/>
            <person name="Anantharaman K."/>
            <person name="Thomas B.C."/>
            <person name="Malmstrom R."/>
            <person name="Stieglmeier M."/>
            <person name="Klingl A."/>
            <person name="Woyke T."/>
            <person name="Ryan C.M."/>
            <person name="Banfield J.F."/>
        </authorList>
    </citation>
    <scope>NUCLEOTIDE SEQUENCE [LARGE SCALE GENOMIC DNA]</scope>
    <source>
        <strain evidence="9">CG10_big_fil_rev_8_21_14_0_10_31_9</strain>
    </source>
</reference>
<evidence type="ECO:0000313" key="9">
    <source>
        <dbReference type="EMBL" id="PIR44127.1"/>
    </source>
</evidence>
<dbReference type="SUPFAM" id="SSF55920">
    <property type="entry name" value="Creatinase/aminopeptidase"/>
    <property type="match status" value="1"/>
</dbReference>
<feature type="binding site" evidence="6">
    <location>
        <position position="237"/>
    </location>
    <ligand>
        <name>a divalent metal cation</name>
        <dbReference type="ChEBI" id="CHEBI:60240"/>
        <label>2</label>
        <note>catalytic</note>
    </ligand>
</feature>
<evidence type="ECO:0000259" key="8">
    <source>
        <dbReference type="Pfam" id="PF00557"/>
    </source>
</evidence>
<comment type="function">
    <text evidence="1 6">Removes the N-terminal methionine from nascent proteins. The N-terminal methionine is often cleaved when the second residue in the primary sequence is small and uncharged (Met-Ala-, Cys, Gly, Pro, Ser, Thr, or Val). Requires deformylation of the N(alpha)-formylated initiator methionine before it can be hydrolyzed.</text>
</comment>